<proteinExistence type="predicted"/>
<gene>
    <name evidence="2" type="primary">LOC108494011</name>
</gene>
<dbReference type="GeneID" id="108494011"/>
<protein>
    <submittedName>
        <fullName evidence="2">Uncharacterized protein LOC108494011</fullName>
    </submittedName>
</protein>
<evidence type="ECO:0000313" key="2">
    <source>
        <dbReference type="RefSeq" id="XP_017663565.1"/>
    </source>
</evidence>
<dbReference type="OrthoDB" id="9395371at2759"/>
<organism evidence="1 2">
    <name type="scientific">Lepidothrix coronata</name>
    <name type="common">blue-crowned manakin</name>
    <dbReference type="NCBI Taxonomy" id="321398"/>
    <lineage>
        <taxon>Eukaryota</taxon>
        <taxon>Metazoa</taxon>
        <taxon>Chordata</taxon>
        <taxon>Craniata</taxon>
        <taxon>Vertebrata</taxon>
        <taxon>Euteleostomi</taxon>
        <taxon>Archelosauria</taxon>
        <taxon>Archosauria</taxon>
        <taxon>Dinosauria</taxon>
        <taxon>Saurischia</taxon>
        <taxon>Theropoda</taxon>
        <taxon>Coelurosauria</taxon>
        <taxon>Aves</taxon>
        <taxon>Neognathae</taxon>
        <taxon>Neoaves</taxon>
        <taxon>Telluraves</taxon>
        <taxon>Australaves</taxon>
        <taxon>Passeriformes</taxon>
        <taxon>Pipridae</taxon>
        <taxon>Lepidothrix</taxon>
    </lineage>
</organism>
<sequence>MGTLGGGGCRWSFSTISAAPRRLGKQLWFSLQDSYLTNNTQIQTQPHTRYCEGNKLSENQHTDLSCNLRTPSLNETEQHSSTTIRLEPKCSPLPLQAQTVFTDGSGKTGKAAIVRKQNDKYDKWCSEGLLVFPQIPKCDGFQHAVSNLLCHLQHPDDDDRRGVHGAARTQRLSHLSKCHGSRYHLPVYSNSYRPISDLFSEPFHRCRQIRGITVDC</sequence>
<name>A0A6J0GP04_9PASS</name>
<keyword evidence="1" id="KW-1185">Reference proteome</keyword>
<evidence type="ECO:0000313" key="1">
    <source>
        <dbReference type="Proteomes" id="UP000504624"/>
    </source>
</evidence>
<accession>A0A6J0GP04</accession>
<dbReference type="RefSeq" id="XP_017663565.1">
    <property type="nucleotide sequence ID" value="XM_017808076.1"/>
</dbReference>
<dbReference type="Proteomes" id="UP000504624">
    <property type="component" value="Unplaced"/>
</dbReference>
<reference evidence="2" key="1">
    <citation type="submission" date="2025-08" db="UniProtKB">
        <authorList>
            <consortium name="RefSeq"/>
        </authorList>
    </citation>
    <scope>IDENTIFICATION</scope>
</reference>
<dbReference type="AlphaFoldDB" id="A0A6J0GP04"/>